<sequence>MERNGSGTLKEGLQNSNEDLQNVPEEKTNKLTFSTSDGTQFQLALALDMDVNQAMEACQAVAQSVGKGNQAITLILDDDSPYKDHVHEETQNNSVCDSSEKVNLLVDYGNKEVVVECPVQNQEVVIALLNSGLNNFAELTKYGAIVHENKDQTKPIAGESEANAAADNLQYEFSNVANTSSEKNLRNPTEITNSATVEEIDGKKTYMTVPGMKKRIEVDGDIMSLKGNNKTKEVVLYSCPFCFELLFTAPSQLYDHVQAKHKNHPKFKNMQRSEFITRTERGSLQSGIRGPGRPRGSKTTTIQRVNSNVSYSENTTSMLSGLLYRPSPVDPIECRRVFCSPWMYYLSNEAYECGARLPDEKRNLKTLPLPNYAEIEKEIMHYDPQTDAEPEGGLDQYLEDIEKKVEKQTLTIADMEMAEHERMLKDMRKSEETTKVDNNQSWVTGYLPAKRGRPPKRKMENSEKPANESTIVLEDVTVGTGIEIQVENAPKQFKRTPRKERQEERKEIQQIVIESIPKKESKIKPINTEIRVIEVPNNP</sequence>
<organism evidence="2 3">
    <name type="scientific">Dimorphilus gyrociliatus</name>
    <dbReference type="NCBI Taxonomy" id="2664684"/>
    <lineage>
        <taxon>Eukaryota</taxon>
        <taxon>Metazoa</taxon>
        <taxon>Spiralia</taxon>
        <taxon>Lophotrochozoa</taxon>
        <taxon>Annelida</taxon>
        <taxon>Polychaeta</taxon>
        <taxon>Polychaeta incertae sedis</taxon>
        <taxon>Dinophilidae</taxon>
        <taxon>Dimorphilus</taxon>
    </lineage>
</organism>
<accession>A0A7I8VAY8</accession>
<keyword evidence="3" id="KW-1185">Reference proteome</keyword>
<dbReference type="AlphaFoldDB" id="A0A7I8VAY8"/>
<comment type="caution">
    <text evidence="2">The sequence shown here is derived from an EMBL/GenBank/DDBJ whole genome shotgun (WGS) entry which is preliminary data.</text>
</comment>
<evidence type="ECO:0000256" key="1">
    <source>
        <dbReference type="SAM" id="MobiDB-lite"/>
    </source>
</evidence>
<evidence type="ECO:0000313" key="3">
    <source>
        <dbReference type="Proteomes" id="UP000549394"/>
    </source>
</evidence>
<proteinExistence type="predicted"/>
<feature type="compositionally biased region" description="Basic and acidic residues" evidence="1">
    <location>
        <begin position="457"/>
        <end position="466"/>
    </location>
</feature>
<feature type="region of interest" description="Disordered" evidence="1">
    <location>
        <begin position="280"/>
        <end position="300"/>
    </location>
</feature>
<dbReference type="EMBL" id="CAJFCJ010000004">
    <property type="protein sequence ID" value="CAD5113504.1"/>
    <property type="molecule type" value="Genomic_DNA"/>
</dbReference>
<feature type="region of interest" description="Disordered" evidence="1">
    <location>
        <begin position="1"/>
        <end position="21"/>
    </location>
</feature>
<name>A0A7I8VAY8_9ANNE</name>
<reference evidence="2 3" key="1">
    <citation type="submission" date="2020-08" db="EMBL/GenBank/DDBJ databases">
        <authorList>
            <person name="Hejnol A."/>
        </authorList>
    </citation>
    <scope>NUCLEOTIDE SEQUENCE [LARGE SCALE GENOMIC DNA]</scope>
</reference>
<evidence type="ECO:0000313" key="2">
    <source>
        <dbReference type="EMBL" id="CAD5113504.1"/>
    </source>
</evidence>
<feature type="region of interest" description="Disordered" evidence="1">
    <location>
        <begin position="445"/>
        <end position="466"/>
    </location>
</feature>
<gene>
    <name evidence="2" type="ORF">DGYR_LOCUS2480</name>
</gene>
<dbReference type="Proteomes" id="UP000549394">
    <property type="component" value="Unassembled WGS sequence"/>
</dbReference>
<protein>
    <submittedName>
        <fullName evidence="2">DgyrCDS2665</fullName>
    </submittedName>
</protein>